<organism evidence="1">
    <name type="scientific">Amphimedon queenslandica</name>
    <name type="common">Sponge</name>
    <dbReference type="NCBI Taxonomy" id="400682"/>
    <lineage>
        <taxon>Eukaryota</taxon>
        <taxon>Metazoa</taxon>
        <taxon>Porifera</taxon>
        <taxon>Demospongiae</taxon>
        <taxon>Heteroscleromorpha</taxon>
        <taxon>Haplosclerida</taxon>
        <taxon>Niphatidae</taxon>
        <taxon>Amphimedon</taxon>
    </lineage>
</organism>
<proteinExistence type="predicted"/>
<evidence type="ECO:0000313" key="1">
    <source>
        <dbReference type="EnsemblMetazoa" id="Aqu2.1.03589_001"/>
    </source>
</evidence>
<accession>A0A1X7SNC9</accession>
<reference evidence="1" key="1">
    <citation type="submission" date="2017-05" db="UniProtKB">
        <authorList>
            <consortium name="EnsemblMetazoa"/>
        </authorList>
    </citation>
    <scope>IDENTIFICATION</scope>
</reference>
<protein>
    <submittedName>
        <fullName evidence="1">Uncharacterized protein</fullName>
    </submittedName>
</protein>
<dbReference type="AlphaFoldDB" id="A0A1X7SNC9"/>
<dbReference type="EnsemblMetazoa" id="Aqu2.1.03589_001">
    <property type="protein sequence ID" value="Aqu2.1.03589_001"/>
    <property type="gene ID" value="Aqu2.1.03589"/>
</dbReference>
<dbReference type="InParanoid" id="A0A1X7SNC9"/>
<sequence>MGVFLITYMVHPPTRVVTMFQEKESELQHNPDDHDCYNRLRASNLDERHATTPKCPKASRKRTWSQESEASALVNSCRSVILRF</sequence>
<name>A0A1X7SNC9_AMPQE</name>